<keyword evidence="2" id="KW-1185">Reference proteome</keyword>
<reference evidence="1 2" key="1">
    <citation type="journal article" date="2017" name="Genome Biol. Evol.">
        <title>Phytophthora megakarya and P. palmivora, closely related causal agents of cacao black pod rot, underwent increases in genome sizes and gene numbers by different mechanisms.</title>
        <authorList>
            <person name="Ali S.S."/>
            <person name="Shao J."/>
            <person name="Lary D.J."/>
            <person name="Kronmiller B."/>
            <person name="Shen D."/>
            <person name="Strem M.D."/>
            <person name="Amoako-Attah I."/>
            <person name="Akrofi A.Y."/>
            <person name="Begoude B.A."/>
            <person name="Ten Hoopen G.M."/>
            <person name="Coulibaly K."/>
            <person name="Kebe B.I."/>
            <person name="Melnick R.L."/>
            <person name="Guiltinan M.J."/>
            <person name="Tyler B.M."/>
            <person name="Meinhardt L.W."/>
            <person name="Bailey B.A."/>
        </authorList>
    </citation>
    <scope>NUCLEOTIDE SEQUENCE [LARGE SCALE GENOMIC DNA]</scope>
    <source>
        <strain evidence="2">sbr112.9</strain>
    </source>
</reference>
<dbReference type="Proteomes" id="UP000237271">
    <property type="component" value="Unassembled WGS sequence"/>
</dbReference>
<proteinExistence type="predicted"/>
<name>A0A2P4XTC0_9STRA</name>
<sequence>MDLPNSVRERMFYLIAKAGTGQGLTIPSKKRQSFDTIIATNTFGSTLADKLEIATPFKDSNSSPRVIGVHADYQHL</sequence>
<organism evidence="1 2">
    <name type="scientific">Phytophthora palmivora</name>
    <dbReference type="NCBI Taxonomy" id="4796"/>
    <lineage>
        <taxon>Eukaryota</taxon>
        <taxon>Sar</taxon>
        <taxon>Stramenopiles</taxon>
        <taxon>Oomycota</taxon>
        <taxon>Peronosporomycetes</taxon>
        <taxon>Peronosporales</taxon>
        <taxon>Peronosporaceae</taxon>
        <taxon>Phytophthora</taxon>
    </lineage>
</organism>
<evidence type="ECO:0000313" key="2">
    <source>
        <dbReference type="Proteomes" id="UP000237271"/>
    </source>
</evidence>
<evidence type="ECO:0000313" key="1">
    <source>
        <dbReference type="EMBL" id="POM68804.1"/>
    </source>
</evidence>
<dbReference type="EMBL" id="NCKW01008037">
    <property type="protein sequence ID" value="POM68804.1"/>
    <property type="molecule type" value="Genomic_DNA"/>
</dbReference>
<gene>
    <name evidence="1" type="ORF">PHPALM_14985</name>
</gene>
<accession>A0A2P4XTC0</accession>
<dbReference type="OrthoDB" id="108788at2759"/>
<dbReference type="AlphaFoldDB" id="A0A2P4XTC0"/>
<protein>
    <submittedName>
        <fullName evidence="1">Uncharacterized protein</fullName>
    </submittedName>
</protein>
<comment type="caution">
    <text evidence="1">The sequence shown here is derived from an EMBL/GenBank/DDBJ whole genome shotgun (WGS) entry which is preliminary data.</text>
</comment>